<evidence type="ECO:0000259" key="17">
    <source>
        <dbReference type="PROSITE" id="PS50110"/>
    </source>
</evidence>
<dbReference type="SUPFAM" id="SSF47226">
    <property type="entry name" value="Histidine-containing phosphotransfer domain, HPT domain"/>
    <property type="match status" value="1"/>
</dbReference>
<keyword evidence="6 15" id="KW-0812">Transmembrane</keyword>
<sequence>MSSIARNDAKKPVDAATGELRYSVYLPGVLLALLGVVVCSYLLSRYHTSREVDGGAAVVMAQMQALPDSGGSFEGAESLRAITAAESVVGLVLCAGGRAYAYLDDLVIEADSFCARRLAVEFNGSLISLRGLIENRFWANYYVADAISSGSNFWILYKVPPNLVLMNAGAGLLIFFAVWGFALKAMALRDRRYTEHLERELEMRVNDRSRRLLDINYQLRMEVEKAVALRKDAESKNQAKQDYLSNMSHEIRTPLNGMLGTVEVLMKSTFDKKQQRLLNRINRAGGALHELISGILDMGKIEAGRLELEQKTFCLTELVSDSIELYLETAEKKGIGLSLDIADHFPSYLVGDPQRLYQVLNNLLSNAIKFSEHGAVQVKLSGALIAAGQFDFRLAVKDTGIGIDRERQADLFDRFTQADASVSREYGGSGLGLAICKTLVDLMGGTISLTSEQGRGSEFTVALALPVASSAAVAVSIRPGAQREGINGINVIETDSDDGATAIDGPVSGAHVLVVEDTEVNRQMVFEMLDIMGVPYQGVANGEEALAAYEKHAYTCILMDCHMPRMNGYEATRRIRALEGAKGGHTPIVALTANAIAGEREKCLAAGMDDFLAKPFTFDKLQYIVSRWASAAELTEESPGAGGDGNTAEHENTVRTKPASEAPAAGGDAVSVDDHIDVLVIESIFDLQQKAGSDLLHRMISNYFSSAPGLLQELRARAHGGQWDELRLLAHKLKSASVNVGLIQVGEKAHDLEHAENLEAIGVAPLLEEVEREIHLCDRLMRERVIPTLR</sequence>
<dbReference type="InterPro" id="IPR005467">
    <property type="entry name" value="His_kinase_dom"/>
</dbReference>
<keyword evidence="11 15" id="KW-0472">Membrane</keyword>
<evidence type="ECO:0000259" key="16">
    <source>
        <dbReference type="PROSITE" id="PS50109"/>
    </source>
</evidence>
<reference evidence="19 20" key="1">
    <citation type="submission" date="2019-06" db="EMBL/GenBank/DDBJ databases">
        <title>Whole genome sequence for Cellvibrionaceae sp. R142.</title>
        <authorList>
            <person name="Wang G."/>
        </authorList>
    </citation>
    <scope>NUCLEOTIDE SEQUENCE [LARGE SCALE GENOMIC DNA]</scope>
    <source>
        <strain evidence="19 20">R142</strain>
    </source>
</reference>
<dbReference type="InterPro" id="IPR036097">
    <property type="entry name" value="HisK_dim/P_sf"/>
</dbReference>
<keyword evidence="7" id="KW-0547">Nucleotide-binding</keyword>
<evidence type="ECO:0000256" key="4">
    <source>
        <dbReference type="ARBA" id="ARBA00022475"/>
    </source>
</evidence>
<dbReference type="SMART" id="SM00388">
    <property type="entry name" value="HisKA"/>
    <property type="match status" value="1"/>
</dbReference>
<evidence type="ECO:0000259" key="18">
    <source>
        <dbReference type="PROSITE" id="PS50894"/>
    </source>
</evidence>
<dbReference type="PRINTS" id="PR00344">
    <property type="entry name" value="BCTRLSENSOR"/>
</dbReference>
<dbReference type="InterPro" id="IPR004358">
    <property type="entry name" value="Sig_transdc_His_kin-like_C"/>
</dbReference>
<dbReference type="Pfam" id="PF00512">
    <property type="entry name" value="HisKA"/>
    <property type="match status" value="1"/>
</dbReference>
<dbReference type="GO" id="GO:0005524">
    <property type="term" value="F:ATP binding"/>
    <property type="evidence" value="ECO:0007669"/>
    <property type="project" value="UniProtKB-KW"/>
</dbReference>
<dbReference type="OrthoDB" id="6187449at2"/>
<keyword evidence="4" id="KW-1003">Cell membrane</keyword>
<evidence type="ECO:0000256" key="3">
    <source>
        <dbReference type="ARBA" id="ARBA00012438"/>
    </source>
</evidence>
<dbReference type="CDD" id="cd17546">
    <property type="entry name" value="REC_hyHK_CKI1_RcsC-like"/>
    <property type="match status" value="1"/>
</dbReference>
<evidence type="ECO:0000313" key="19">
    <source>
        <dbReference type="EMBL" id="TQV84170.1"/>
    </source>
</evidence>
<dbReference type="Gene3D" id="1.20.120.160">
    <property type="entry name" value="HPT domain"/>
    <property type="match status" value="1"/>
</dbReference>
<dbReference type="Gene3D" id="1.10.287.130">
    <property type="match status" value="1"/>
</dbReference>
<dbReference type="PANTHER" id="PTHR45339">
    <property type="entry name" value="HYBRID SIGNAL TRANSDUCTION HISTIDINE KINASE J"/>
    <property type="match status" value="1"/>
</dbReference>
<dbReference type="PROSITE" id="PS50110">
    <property type="entry name" value="RESPONSE_REGULATORY"/>
    <property type="match status" value="1"/>
</dbReference>
<organism evidence="19 20">
    <name type="scientific">Exilibacterium tricleocarpae</name>
    <dbReference type="NCBI Taxonomy" id="2591008"/>
    <lineage>
        <taxon>Bacteria</taxon>
        <taxon>Pseudomonadati</taxon>
        <taxon>Pseudomonadota</taxon>
        <taxon>Gammaproteobacteria</taxon>
        <taxon>Cellvibrionales</taxon>
        <taxon>Cellvibrionaceae</taxon>
        <taxon>Exilibacterium</taxon>
    </lineage>
</organism>
<dbReference type="SUPFAM" id="SSF55874">
    <property type="entry name" value="ATPase domain of HSP90 chaperone/DNA topoisomerase II/histidine kinase"/>
    <property type="match status" value="1"/>
</dbReference>
<comment type="catalytic activity">
    <reaction evidence="1">
        <text>ATP + protein L-histidine = ADP + protein N-phospho-L-histidine.</text>
        <dbReference type="EC" id="2.7.13.3"/>
    </reaction>
</comment>
<dbReference type="InterPro" id="IPR003594">
    <property type="entry name" value="HATPase_dom"/>
</dbReference>
<evidence type="ECO:0000256" key="15">
    <source>
        <dbReference type="SAM" id="Phobius"/>
    </source>
</evidence>
<dbReference type="SMART" id="SM00387">
    <property type="entry name" value="HATPase_c"/>
    <property type="match status" value="1"/>
</dbReference>
<feature type="modified residue" description="Phosphohistidine" evidence="12">
    <location>
        <position position="731"/>
    </location>
</feature>
<keyword evidence="5 13" id="KW-0597">Phosphoprotein</keyword>
<feature type="region of interest" description="Disordered" evidence="14">
    <location>
        <begin position="635"/>
        <end position="668"/>
    </location>
</feature>
<dbReference type="EMBL" id="VHSG01000006">
    <property type="protein sequence ID" value="TQV84170.1"/>
    <property type="molecule type" value="Genomic_DNA"/>
</dbReference>
<dbReference type="InterPro" id="IPR003661">
    <property type="entry name" value="HisK_dim/P_dom"/>
</dbReference>
<dbReference type="SUPFAM" id="SSF52172">
    <property type="entry name" value="CheY-like"/>
    <property type="match status" value="1"/>
</dbReference>
<protein>
    <recommendedName>
        <fullName evidence="3">histidine kinase</fullName>
        <ecNumber evidence="3">2.7.13.3</ecNumber>
    </recommendedName>
</protein>
<keyword evidence="10" id="KW-0902">Two-component regulatory system</keyword>
<evidence type="ECO:0000256" key="7">
    <source>
        <dbReference type="ARBA" id="ARBA00022741"/>
    </source>
</evidence>
<dbReference type="Gene3D" id="3.30.565.10">
    <property type="entry name" value="Histidine kinase-like ATPase, C-terminal domain"/>
    <property type="match status" value="1"/>
</dbReference>
<evidence type="ECO:0000256" key="6">
    <source>
        <dbReference type="ARBA" id="ARBA00022692"/>
    </source>
</evidence>
<dbReference type="Proteomes" id="UP000319732">
    <property type="component" value="Unassembled WGS sequence"/>
</dbReference>
<dbReference type="PROSITE" id="PS50894">
    <property type="entry name" value="HPT"/>
    <property type="match status" value="1"/>
</dbReference>
<keyword evidence="20" id="KW-1185">Reference proteome</keyword>
<evidence type="ECO:0000256" key="8">
    <source>
        <dbReference type="ARBA" id="ARBA00022840"/>
    </source>
</evidence>
<feature type="transmembrane region" description="Helical" evidence="15">
    <location>
        <begin position="22"/>
        <end position="43"/>
    </location>
</feature>
<accession>A0A545U3Y3</accession>
<name>A0A545U3Y3_9GAMM</name>
<dbReference type="Pfam" id="PF00072">
    <property type="entry name" value="Response_reg"/>
    <property type="match status" value="1"/>
</dbReference>
<comment type="caution">
    <text evidence="19">The sequence shown here is derived from an EMBL/GenBank/DDBJ whole genome shotgun (WGS) entry which is preliminary data.</text>
</comment>
<dbReference type="InterPro" id="IPR011006">
    <property type="entry name" value="CheY-like_superfamily"/>
</dbReference>
<dbReference type="Pfam" id="PF02518">
    <property type="entry name" value="HATPase_c"/>
    <property type="match status" value="1"/>
</dbReference>
<dbReference type="Pfam" id="PF01627">
    <property type="entry name" value="Hpt"/>
    <property type="match status" value="1"/>
</dbReference>
<dbReference type="InterPro" id="IPR001789">
    <property type="entry name" value="Sig_transdc_resp-reg_receiver"/>
</dbReference>
<dbReference type="GO" id="GO:0000155">
    <property type="term" value="F:phosphorelay sensor kinase activity"/>
    <property type="evidence" value="ECO:0007669"/>
    <property type="project" value="InterPro"/>
</dbReference>
<comment type="subcellular location">
    <subcellularLocation>
        <location evidence="2">Cell membrane</location>
        <topology evidence="2">Multi-pass membrane protein</topology>
    </subcellularLocation>
</comment>
<evidence type="ECO:0000256" key="1">
    <source>
        <dbReference type="ARBA" id="ARBA00000085"/>
    </source>
</evidence>
<dbReference type="CDD" id="cd00082">
    <property type="entry name" value="HisKA"/>
    <property type="match status" value="1"/>
</dbReference>
<dbReference type="SUPFAM" id="SSF47384">
    <property type="entry name" value="Homodimeric domain of signal transducing histidine kinase"/>
    <property type="match status" value="1"/>
</dbReference>
<gene>
    <name evidence="19" type="ORF">FKG94_05770</name>
</gene>
<dbReference type="RefSeq" id="WP_142903250.1">
    <property type="nucleotide sequence ID" value="NZ_ML660089.1"/>
</dbReference>
<proteinExistence type="predicted"/>
<dbReference type="InterPro" id="IPR036890">
    <property type="entry name" value="HATPase_C_sf"/>
</dbReference>
<evidence type="ECO:0000256" key="5">
    <source>
        <dbReference type="ARBA" id="ARBA00022553"/>
    </source>
</evidence>
<feature type="domain" description="Response regulatory" evidence="17">
    <location>
        <begin position="511"/>
        <end position="629"/>
    </location>
</feature>
<evidence type="ECO:0000256" key="2">
    <source>
        <dbReference type="ARBA" id="ARBA00004651"/>
    </source>
</evidence>
<evidence type="ECO:0000256" key="11">
    <source>
        <dbReference type="ARBA" id="ARBA00023136"/>
    </source>
</evidence>
<feature type="domain" description="HPt" evidence="18">
    <location>
        <begin position="692"/>
        <end position="784"/>
    </location>
</feature>
<dbReference type="InterPro" id="IPR008207">
    <property type="entry name" value="Sig_transdc_His_kin_Hpt_dom"/>
</dbReference>
<dbReference type="PANTHER" id="PTHR45339:SF1">
    <property type="entry name" value="HYBRID SIGNAL TRANSDUCTION HISTIDINE KINASE J"/>
    <property type="match status" value="1"/>
</dbReference>
<dbReference type="SMART" id="SM00448">
    <property type="entry name" value="REC"/>
    <property type="match status" value="1"/>
</dbReference>
<dbReference type="EC" id="2.7.13.3" evidence="3"/>
<evidence type="ECO:0000256" key="12">
    <source>
        <dbReference type="PROSITE-ProRule" id="PRU00110"/>
    </source>
</evidence>
<evidence type="ECO:0000313" key="20">
    <source>
        <dbReference type="Proteomes" id="UP000319732"/>
    </source>
</evidence>
<dbReference type="PROSITE" id="PS50109">
    <property type="entry name" value="HIS_KIN"/>
    <property type="match status" value="1"/>
</dbReference>
<keyword evidence="9 15" id="KW-1133">Transmembrane helix</keyword>
<keyword evidence="8" id="KW-0067">ATP-binding</keyword>
<feature type="modified residue" description="4-aspartylphosphate" evidence="13">
    <location>
        <position position="560"/>
    </location>
</feature>
<evidence type="ECO:0000256" key="9">
    <source>
        <dbReference type="ARBA" id="ARBA00022989"/>
    </source>
</evidence>
<evidence type="ECO:0000256" key="13">
    <source>
        <dbReference type="PROSITE-ProRule" id="PRU00169"/>
    </source>
</evidence>
<dbReference type="FunFam" id="3.30.565.10:FF:000010">
    <property type="entry name" value="Sensor histidine kinase RcsC"/>
    <property type="match status" value="1"/>
</dbReference>
<feature type="transmembrane region" description="Helical" evidence="15">
    <location>
        <begin position="163"/>
        <end position="183"/>
    </location>
</feature>
<evidence type="ECO:0000256" key="10">
    <source>
        <dbReference type="ARBA" id="ARBA00023012"/>
    </source>
</evidence>
<evidence type="ECO:0000256" key="14">
    <source>
        <dbReference type="SAM" id="MobiDB-lite"/>
    </source>
</evidence>
<dbReference type="Gene3D" id="3.40.50.2300">
    <property type="match status" value="1"/>
</dbReference>
<dbReference type="GO" id="GO:0005886">
    <property type="term" value="C:plasma membrane"/>
    <property type="evidence" value="ECO:0007669"/>
    <property type="project" value="UniProtKB-SubCell"/>
</dbReference>
<dbReference type="CDD" id="cd16922">
    <property type="entry name" value="HATPase_EvgS-ArcB-TorS-like"/>
    <property type="match status" value="1"/>
</dbReference>
<dbReference type="InterPro" id="IPR036641">
    <property type="entry name" value="HPT_dom_sf"/>
</dbReference>
<feature type="domain" description="Histidine kinase" evidence="16">
    <location>
        <begin position="246"/>
        <end position="467"/>
    </location>
</feature>
<dbReference type="AlphaFoldDB" id="A0A545U3Y3"/>